<sequence length="454" mass="50709">MESSKTLFFEEGTTKDIDPELFEILQDEEGRQKTGINLIASENYASQAVLEVLGTPLQNKYAEGYPGARYYRGTEFADKVELLAQKRALETFHLDTEKWGVNVQPLSGTPANFEVYTALIGKDAKIMGLNLQDGGHLSHGFENKGKKVSATSYYFESKPYFISKETGLIDYDKMEEIAEEFKPNLIIAGYSAYSRDLDYKRFRDVCDKVGAILLVDMAHFCGLVAGKVLSDPFEYADIVTTTTHKILRGPRGGMIFFKREYEEKVNFAVFPQHQGGPHMNQVAALCIALKDASSERYHEYARQVTANAKAMAEAMLEKGFEIMTGGTENHLILWNVKASGLSGSKVEAVLEKVNIYSNKNSIAGDKSPMNPGGVRVGTPAMTTRGMLEEDMKTIVDYFQKVIDISTRVQEKAGKKLKDFFAALETEEFATEIQACRDEVSEFCSKFPVPKSQFQ</sequence>
<evidence type="ECO:0000256" key="3">
    <source>
        <dbReference type="ARBA" id="ARBA00006376"/>
    </source>
</evidence>
<dbReference type="PANTHER" id="PTHR11680">
    <property type="entry name" value="SERINE HYDROXYMETHYLTRANSFERASE"/>
    <property type="match status" value="1"/>
</dbReference>
<keyword evidence="5 6" id="KW-0663">Pyridoxal phosphate</keyword>
<evidence type="ECO:0000313" key="8">
    <source>
        <dbReference type="EMBL" id="CAI2368680.1"/>
    </source>
</evidence>
<feature type="modified residue" description="N6-(pyridoxal phosphate)lysine" evidence="6">
    <location>
        <position position="245"/>
    </location>
</feature>
<reference evidence="8" key="1">
    <citation type="submission" date="2023-07" db="EMBL/GenBank/DDBJ databases">
        <authorList>
            <consortium name="AG Swart"/>
            <person name="Singh M."/>
            <person name="Singh A."/>
            <person name="Seah K."/>
            <person name="Emmerich C."/>
        </authorList>
    </citation>
    <scope>NUCLEOTIDE SEQUENCE</scope>
    <source>
        <strain evidence="8">DP1</strain>
    </source>
</reference>
<dbReference type="InterPro" id="IPR049943">
    <property type="entry name" value="Ser_HO-MeTrfase-like"/>
</dbReference>
<feature type="domain" description="Serine hydroxymethyltransferase-like" evidence="7">
    <location>
        <begin position="15"/>
        <end position="397"/>
    </location>
</feature>
<dbReference type="PANTHER" id="PTHR11680:SF35">
    <property type="entry name" value="SERINE HYDROXYMETHYLTRANSFERASE 1"/>
    <property type="match status" value="1"/>
</dbReference>
<dbReference type="GO" id="GO:0019264">
    <property type="term" value="P:glycine biosynthetic process from serine"/>
    <property type="evidence" value="ECO:0007669"/>
    <property type="project" value="InterPro"/>
</dbReference>
<gene>
    <name evidence="8" type="ORF">ECRASSUSDP1_LOCUS9976</name>
</gene>
<evidence type="ECO:0000313" key="9">
    <source>
        <dbReference type="Proteomes" id="UP001295684"/>
    </source>
</evidence>
<dbReference type="SUPFAM" id="SSF53383">
    <property type="entry name" value="PLP-dependent transferases"/>
    <property type="match status" value="1"/>
</dbReference>
<dbReference type="AlphaFoldDB" id="A0AAD1XBZ4"/>
<dbReference type="InterPro" id="IPR015422">
    <property type="entry name" value="PyrdxlP-dep_Trfase_small"/>
</dbReference>
<dbReference type="CDD" id="cd00378">
    <property type="entry name" value="SHMT"/>
    <property type="match status" value="1"/>
</dbReference>
<comment type="pathway">
    <text evidence="2">One-carbon metabolism; tetrahydrofolate interconversion.</text>
</comment>
<dbReference type="Gene3D" id="3.90.1150.10">
    <property type="entry name" value="Aspartate Aminotransferase, domain 1"/>
    <property type="match status" value="1"/>
</dbReference>
<dbReference type="Proteomes" id="UP001295684">
    <property type="component" value="Unassembled WGS sequence"/>
</dbReference>
<name>A0AAD1XBZ4_EUPCR</name>
<dbReference type="InterPro" id="IPR001085">
    <property type="entry name" value="Ser_HO-MeTrfase"/>
</dbReference>
<dbReference type="InterPro" id="IPR015421">
    <property type="entry name" value="PyrdxlP-dep_Trfase_major"/>
</dbReference>
<dbReference type="EC" id="2.1.2.1" evidence="4"/>
<keyword evidence="9" id="KW-1185">Reference proteome</keyword>
<protein>
    <recommendedName>
        <fullName evidence="4">glycine hydroxymethyltransferase</fullName>
        <ecNumber evidence="4">2.1.2.1</ecNumber>
    </recommendedName>
</protein>
<dbReference type="InterPro" id="IPR039429">
    <property type="entry name" value="SHMT-like_dom"/>
</dbReference>
<evidence type="ECO:0000256" key="1">
    <source>
        <dbReference type="ARBA" id="ARBA00001933"/>
    </source>
</evidence>
<dbReference type="Gene3D" id="3.40.640.10">
    <property type="entry name" value="Type I PLP-dependent aspartate aminotransferase-like (Major domain)"/>
    <property type="match status" value="1"/>
</dbReference>
<evidence type="ECO:0000256" key="2">
    <source>
        <dbReference type="ARBA" id="ARBA00004777"/>
    </source>
</evidence>
<comment type="caution">
    <text evidence="8">The sequence shown here is derived from an EMBL/GenBank/DDBJ whole genome shotgun (WGS) entry which is preliminary data.</text>
</comment>
<dbReference type="InterPro" id="IPR015424">
    <property type="entry name" value="PyrdxlP-dep_Trfase"/>
</dbReference>
<dbReference type="GO" id="GO:0004372">
    <property type="term" value="F:glycine hydroxymethyltransferase activity"/>
    <property type="evidence" value="ECO:0007669"/>
    <property type="project" value="UniProtKB-EC"/>
</dbReference>
<proteinExistence type="inferred from homology"/>
<dbReference type="Pfam" id="PF00464">
    <property type="entry name" value="SHMT"/>
    <property type="match status" value="1"/>
</dbReference>
<dbReference type="NCBIfam" id="NF000586">
    <property type="entry name" value="PRK00011.1"/>
    <property type="match status" value="1"/>
</dbReference>
<comment type="similarity">
    <text evidence="3">Belongs to the SHMT family.</text>
</comment>
<dbReference type="PIRSF" id="PIRSF000412">
    <property type="entry name" value="SHMT"/>
    <property type="match status" value="1"/>
</dbReference>
<evidence type="ECO:0000256" key="5">
    <source>
        <dbReference type="ARBA" id="ARBA00022898"/>
    </source>
</evidence>
<evidence type="ECO:0000256" key="4">
    <source>
        <dbReference type="ARBA" id="ARBA00012256"/>
    </source>
</evidence>
<dbReference type="HAMAP" id="MF_00051">
    <property type="entry name" value="SHMT"/>
    <property type="match status" value="1"/>
</dbReference>
<dbReference type="GO" id="GO:0035999">
    <property type="term" value="P:tetrahydrofolate interconversion"/>
    <property type="evidence" value="ECO:0007669"/>
    <property type="project" value="InterPro"/>
</dbReference>
<dbReference type="EMBL" id="CAMPGE010009818">
    <property type="protein sequence ID" value="CAI2368680.1"/>
    <property type="molecule type" value="Genomic_DNA"/>
</dbReference>
<accession>A0AAD1XBZ4</accession>
<organism evidence="8 9">
    <name type="scientific">Euplotes crassus</name>
    <dbReference type="NCBI Taxonomy" id="5936"/>
    <lineage>
        <taxon>Eukaryota</taxon>
        <taxon>Sar</taxon>
        <taxon>Alveolata</taxon>
        <taxon>Ciliophora</taxon>
        <taxon>Intramacronucleata</taxon>
        <taxon>Spirotrichea</taxon>
        <taxon>Hypotrichia</taxon>
        <taxon>Euplotida</taxon>
        <taxon>Euplotidae</taxon>
        <taxon>Moneuplotes</taxon>
    </lineage>
</organism>
<comment type="cofactor">
    <cofactor evidence="1 6">
        <name>pyridoxal 5'-phosphate</name>
        <dbReference type="ChEBI" id="CHEBI:597326"/>
    </cofactor>
</comment>
<evidence type="ECO:0000259" key="7">
    <source>
        <dbReference type="Pfam" id="PF00464"/>
    </source>
</evidence>
<dbReference type="GO" id="GO:0030170">
    <property type="term" value="F:pyridoxal phosphate binding"/>
    <property type="evidence" value="ECO:0007669"/>
    <property type="project" value="InterPro"/>
</dbReference>
<dbReference type="GO" id="GO:0005739">
    <property type="term" value="C:mitochondrion"/>
    <property type="evidence" value="ECO:0007669"/>
    <property type="project" value="TreeGrafter"/>
</dbReference>
<evidence type="ECO:0000256" key="6">
    <source>
        <dbReference type="PIRSR" id="PIRSR000412-50"/>
    </source>
</evidence>